<evidence type="ECO:0000256" key="1">
    <source>
        <dbReference type="SAM" id="Coils"/>
    </source>
</evidence>
<feature type="compositionally biased region" description="Basic and acidic residues" evidence="2">
    <location>
        <begin position="529"/>
        <end position="540"/>
    </location>
</feature>
<evidence type="ECO:0000313" key="4">
    <source>
        <dbReference type="Proteomes" id="UP001178508"/>
    </source>
</evidence>
<feature type="coiled-coil region" evidence="1">
    <location>
        <begin position="642"/>
        <end position="676"/>
    </location>
</feature>
<evidence type="ECO:0000256" key="2">
    <source>
        <dbReference type="SAM" id="MobiDB-lite"/>
    </source>
</evidence>
<feature type="region of interest" description="Disordered" evidence="2">
    <location>
        <begin position="496"/>
        <end position="545"/>
    </location>
</feature>
<dbReference type="AlphaFoldDB" id="A0AAV1FGP7"/>
<proteinExistence type="predicted"/>
<feature type="region of interest" description="Disordered" evidence="2">
    <location>
        <begin position="571"/>
        <end position="600"/>
    </location>
</feature>
<protein>
    <submittedName>
        <fullName evidence="3">Golgin subfamily A member 6-like protein 1</fullName>
    </submittedName>
</protein>
<accession>A0AAV1FGP7</accession>
<dbReference type="Proteomes" id="UP001178508">
    <property type="component" value="Chromosome 7"/>
</dbReference>
<sequence>MSSSTSRMEQNRTEEVTNYDFQGFDSEEELNPLLSGVGQDSEDSDEQDQIGSPDSVNKSSPEETKKSVKRGLISRMKAISVQTFAQESILNVRSRVRRRLAHRRRQEADSSDTSMLLESEDSLSNEIITPEDQHTNSESEEIGPSTALCKSDCERRLDVAQKCHIEKVAELEREKEEIQAIKENLFSQVSRLQDESITNERNRSLLTEKVASLETRLDEKELENGNLVAEIDDLKERNRRQEKHYGEKVPHLTRDLQQAQDRERALNQQVTSLQTSFNKTQDEATQLRAALHDCERRLYVAQKCHIEKVAELERVKKEIQAIKENLFSQVSRLQDESITNERNRSLLTEKVASLETRLDEKERENENLVAEIDDLKERNWRQEKHYGEKVLHLITALEQAQDNERALNQHSEETISKLKEELKAKQEEEIQAPSERHLNSTGVQTDEILPDLEISPEPQQLETPAIIIITNTNTAMSSSTSRMEQNRTEEVTNYDFQGFDSVELNPLPSGVGQDSEDLDEQDQIGSPDSVKKSSPEETKKSGMRGLISRMKAISVQTFAQESILKVRSRVRRRLAHRRRQEADSSDTSMLLESEDSLSNEIITPEDQHTNSESEEIGPSTALCKSDCERRLQDESITNERNRSLLTEKVASLETRLDEKELENGNLVAEIDDLKERNWRQEKHYGEKVFHPTTALEQAQDNERTLNQHSEETIRKLREELKTKQEEEILAPSERHLNSTGVQTDEISPDLEISPEPQQLETPAAEAQSESLWKRSLRGALSVGKFIGVSSACALVAVGILSIGLIAHCDCPCDPFSHLLESLTIHNTGHPS</sequence>
<feature type="coiled-coil region" evidence="1">
    <location>
        <begin position="161"/>
        <end position="428"/>
    </location>
</feature>
<name>A0AAV1FGP7_XYRNO</name>
<keyword evidence="4" id="KW-1185">Reference proteome</keyword>
<gene>
    <name evidence="3" type="ORF">XNOV1_A009053</name>
</gene>
<feature type="region of interest" description="Disordered" evidence="2">
    <location>
        <begin position="690"/>
        <end position="710"/>
    </location>
</feature>
<feature type="compositionally biased region" description="Basic and acidic residues" evidence="2">
    <location>
        <begin position="700"/>
        <end position="710"/>
    </location>
</feature>
<evidence type="ECO:0000313" key="3">
    <source>
        <dbReference type="EMBL" id="CAJ1060592.1"/>
    </source>
</evidence>
<feature type="region of interest" description="Disordered" evidence="2">
    <location>
        <begin position="1"/>
        <end position="69"/>
    </location>
</feature>
<keyword evidence="1" id="KW-0175">Coiled coil</keyword>
<organism evidence="3 4">
    <name type="scientific">Xyrichtys novacula</name>
    <name type="common">Pearly razorfish</name>
    <name type="synonym">Hemipteronotus novacula</name>
    <dbReference type="NCBI Taxonomy" id="13765"/>
    <lineage>
        <taxon>Eukaryota</taxon>
        <taxon>Metazoa</taxon>
        <taxon>Chordata</taxon>
        <taxon>Craniata</taxon>
        <taxon>Vertebrata</taxon>
        <taxon>Euteleostomi</taxon>
        <taxon>Actinopterygii</taxon>
        <taxon>Neopterygii</taxon>
        <taxon>Teleostei</taxon>
        <taxon>Neoteleostei</taxon>
        <taxon>Acanthomorphata</taxon>
        <taxon>Eupercaria</taxon>
        <taxon>Labriformes</taxon>
        <taxon>Labridae</taxon>
        <taxon>Xyrichtys</taxon>
    </lineage>
</organism>
<dbReference type="EMBL" id="OY660870">
    <property type="protein sequence ID" value="CAJ1060592.1"/>
    <property type="molecule type" value="Genomic_DNA"/>
</dbReference>
<feature type="compositionally biased region" description="Polar residues" evidence="2">
    <location>
        <begin position="50"/>
        <end position="59"/>
    </location>
</feature>
<reference evidence="3" key="1">
    <citation type="submission" date="2023-08" db="EMBL/GenBank/DDBJ databases">
        <authorList>
            <person name="Alioto T."/>
            <person name="Alioto T."/>
            <person name="Gomez Garrido J."/>
        </authorList>
    </citation>
    <scope>NUCLEOTIDE SEQUENCE</scope>
</reference>